<dbReference type="InterPro" id="IPR032675">
    <property type="entry name" value="LRR_dom_sf"/>
</dbReference>
<proteinExistence type="predicted"/>
<dbReference type="Pfam" id="PF03478">
    <property type="entry name" value="Beta-prop_KIB1-4"/>
    <property type="match status" value="1"/>
</dbReference>
<dbReference type="HOGENOM" id="CLU_305534_0_0_1"/>
<dbReference type="SUPFAM" id="SSF52058">
    <property type="entry name" value="L domain-like"/>
    <property type="match status" value="1"/>
</dbReference>
<feature type="region of interest" description="Disordered" evidence="1">
    <location>
        <begin position="529"/>
        <end position="562"/>
    </location>
</feature>
<accession>A0A061GFN6</accession>
<reference evidence="3 4" key="1">
    <citation type="journal article" date="2013" name="Genome Biol.">
        <title>The genome sequence of the most widely cultivated cacao type and its use to identify candidate genes regulating pod color.</title>
        <authorList>
            <person name="Motamayor J.C."/>
            <person name="Mockaitis K."/>
            <person name="Schmutz J."/>
            <person name="Haiminen N."/>
            <person name="Iii D.L."/>
            <person name="Cornejo O."/>
            <person name="Findley S.D."/>
            <person name="Zheng P."/>
            <person name="Utro F."/>
            <person name="Royaert S."/>
            <person name="Saski C."/>
            <person name="Jenkins J."/>
            <person name="Podicheti R."/>
            <person name="Zhao M."/>
            <person name="Scheffler B.E."/>
            <person name="Stack J.C."/>
            <person name="Feltus F.A."/>
            <person name="Mustiga G.M."/>
            <person name="Amores F."/>
            <person name="Phillips W."/>
            <person name="Marelli J.P."/>
            <person name="May G.D."/>
            <person name="Shapiro H."/>
            <person name="Ma J."/>
            <person name="Bustamante C.D."/>
            <person name="Schnell R.J."/>
            <person name="Main D."/>
            <person name="Gilbert D."/>
            <person name="Parida L."/>
            <person name="Kuhn D.N."/>
        </authorList>
    </citation>
    <scope>NUCLEOTIDE SEQUENCE [LARGE SCALE GENOMIC DNA]</scope>
    <source>
        <strain evidence="4">cv. Matina 1-6</strain>
    </source>
</reference>
<sequence>MQEYNIINSLLNACLLERDEDVKFVRMHDVIHDMLLWIARECEALEKKFLVRVGEGSIEAFDVGNWEGVRMPSVKNGIEDLRGNPAYPNLQTLFLIDNKLKGTSELISLEYLDLSYTGIKELPIELNRLSKLKFLKLFETYYVPKIPRQLICRFSKLKRFIMTRSESCGDEMDEDNILNGDNEGLIKELKYLQHLDELIIEIKCIFALESLFSSHKLRGYTEHLCLRDLRKTKVLNALCLANMEHLERLNISCCKSLEEMAIRKMEKELEEGTSSLFPTNINTFSPCFHALSRVCISKCINLTDMAWFIFAPNLKCLSVMFCLRMEGIISEVATVVGVPQPSPFAKLEKLDLREQARKLDLRELLELKSIYWDALPFPCLRQIKEFNCPKLKKLPLNFDSGKQISIEGYEEWWEELQWKDEATRNAFLPSFKQVDWWKERLAHGQVNQFDDSYMYVEINIEREKGCWKEEYTGIYLVEIFMVPAFKSIAGEEMKLGKRHPSEVAKSLPGWERKLMSYKALKKQVKLINPHCNGKKGSRSGDRKLSEGGSNAGNSPAQGTGSLDRELNKINTYYIDKQEDYVIRFRYISMYACIRFSSFKDIVILFFLEVDNPAISSVVIVRLFQSLGSQDIKRSALNLVPMLVIPTKKSNKNRKLYSLQAKAKICDIELPKSYGTRFCGSCYDWLAMVDENMIITLLNPFKDGITIDLPKIEVVKTSSYEYDIQKVILSVDPLSYPDNYVVVVIHGTHYRLAFYKSGQRDWIYLDKDFTLFTDVIFYRSLVYAIGNWNMIVSFDVNDSSLDDTLKPPKLKILVPADKWYQNLDNYSYKAYLVESSKGNLFSIKRDLDFDKDDNYLTKNFKIFKLILDDQSGELLEQKEVKNIDGDVVFVGDNRTLAISILDFPEAEQPNSIYFIDDLFDMYAYQPYGPRDVGIFNIKDETLAEHYQFKPSHKNLSPYTWILPPVDFKLKPV</sequence>
<dbReference type="eggNOG" id="KOG1161">
    <property type="taxonomic scope" value="Eukaryota"/>
</dbReference>
<evidence type="ECO:0000313" key="3">
    <source>
        <dbReference type="EMBL" id="EOY25859.1"/>
    </source>
</evidence>
<dbReference type="InterPro" id="IPR005174">
    <property type="entry name" value="KIB1-4_b-propeller"/>
</dbReference>
<keyword evidence="4" id="KW-1185">Reference proteome</keyword>
<dbReference type="PANTHER" id="PTHR44259:SF93">
    <property type="entry name" value="PROTEIN, PUTATIVE (DUF295)-RELATED"/>
    <property type="match status" value="1"/>
</dbReference>
<dbReference type="InterPro" id="IPR050942">
    <property type="entry name" value="F-box_BR-signaling"/>
</dbReference>
<dbReference type="PROSITE" id="PS51450">
    <property type="entry name" value="LRR"/>
    <property type="match status" value="1"/>
</dbReference>
<organism evidence="3 4">
    <name type="scientific">Theobroma cacao</name>
    <name type="common">Cacao</name>
    <name type="synonym">Cocoa</name>
    <dbReference type="NCBI Taxonomy" id="3641"/>
    <lineage>
        <taxon>Eukaryota</taxon>
        <taxon>Viridiplantae</taxon>
        <taxon>Streptophyta</taxon>
        <taxon>Embryophyta</taxon>
        <taxon>Tracheophyta</taxon>
        <taxon>Spermatophyta</taxon>
        <taxon>Magnoliopsida</taxon>
        <taxon>eudicotyledons</taxon>
        <taxon>Gunneridae</taxon>
        <taxon>Pentapetalae</taxon>
        <taxon>rosids</taxon>
        <taxon>malvids</taxon>
        <taxon>Malvales</taxon>
        <taxon>Malvaceae</taxon>
        <taxon>Byttnerioideae</taxon>
        <taxon>Theobroma</taxon>
    </lineage>
</organism>
<feature type="domain" description="SPX" evidence="2">
    <location>
        <begin position="493"/>
        <end position="729"/>
    </location>
</feature>
<protein>
    <submittedName>
        <fullName evidence="3">Cyclin F-box</fullName>
    </submittedName>
</protein>
<gene>
    <name evidence="3" type="ORF">TCM_027224</name>
</gene>
<dbReference type="PANTHER" id="PTHR44259">
    <property type="entry name" value="OS07G0183000 PROTEIN-RELATED"/>
    <property type="match status" value="1"/>
</dbReference>
<dbReference type="AlphaFoldDB" id="A0A061GFN6"/>
<dbReference type="eggNOG" id="KOG4658">
    <property type="taxonomic scope" value="Eukaryota"/>
</dbReference>
<name>A0A061GFN6_THECC</name>
<dbReference type="Gramene" id="EOY25859">
    <property type="protein sequence ID" value="EOY25859"/>
    <property type="gene ID" value="TCM_027224"/>
</dbReference>
<dbReference type="EMBL" id="CM001884">
    <property type="protein sequence ID" value="EOY25859.1"/>
    <property type="molecule type" value="Genomic_DNA"/>
</dbReference>
<evidence type="ECO:0000259" key="2">
    <source>
        <dbReference type="PROSITE" id="PS51382"/>
    </source>
</evidence>
<dbReference type="Proteomes" id="UP000026915">
    <property type="component" value="Chromosome 6"/>
</dbReference>
<evidence type="ECO:0000313" key="4">
    <source>
        <dbReference type="Proteomes" id="UP000026915"/>
    </source>
</evidence>
<dbReference type="InParanoid" id="A0A061GFN6"/>
<evidence type="ECO:0000256" key="1">
    <source>
        <dbReference type="SAM" id="MobiDB-lite"/>
    </source>
</evidence>
<feature type="compositionally biased region" description="Polar residues" evidence="1">
    <location>
        <begin position="547"/>
        <end position="560"/>
    </location>
</feature>
<dbReference type="InterPro" id="IPR001611">
    <property type="entry name" value="Leu-rich_rpt"/>
</dbReference>
<dbReference type="PROSITE" id="PS51382">
    <property type="entry name" value="SPX"/>
    <property type="match status" value="1"/>
</dbReference>
<dbReference type="Gene3D" id="3.80.10.10">
    <property type="entry name" value="Ribonuclease Inhibitor"/>
    <property type="match status" value="2"/>
</dbReference>
<dbReference type="InterPro" id="IPR004331">
    <property type="entry name" value="SPX_dom"/>
</dbReference>